<sequence>MPWVFRGLRDGLLTTGWPRRPDPYFDRFPAAVDVAPGPVDADLATATAADCPTRAITIDAEGSVTLDQGRCILCGRCVTAAPQIFAWRRGAATSTLSRERLLSGSSAPDDFDDLAEVRAALHRRVRRLRRSVHIRHVDAGSDGSDEWEVRALLNPVYDIHRLGIFFTASPRHADILLITGIGSAGMTHPLARTVAATPEPRIVIAAGTDAVSGGLIGGGYASASDGLTDLVDVDVWIPGSPPSPFSLLHGILSALDRLPADERGRS</sequence>
<dbReference type="GO" id="GO:0046872">
    <property type="term" value="F:metal ion binding"/>
    <property type="evidence" value="ECO:0007669"/>
    <property type="project" value="UniProtKB-KW"/>
</dbReference>
<keyword evidence="4" id="KW-0479">Metal-binding</keyword>
<name>A0A848L1A7_9ACTN</name>
<keyword evidence="9" id="KW-1185">Reference proteome</keyword>
<dbReference type="PANTHER" id="PTHR42989">
    <property type="entry name" value="HYDROGENASE-4 COMPONENT I"/>
    <property type="match status" value="1"/>
</dbReference>
<dbReference type="PROSITE" id="PS51379">
    <property type="entry name" value="4FE4S_FER_2"/>
    <property type="match status" value="1"/>
</dbReference>
<keyword evidence="8" id="KW-0830">Ubiquinone</keyword>
<evidence type="ECO:0000256" key="1">
    <source>
        <dbReference type="ARBA" id="ARBA00001966"/>
    </source>
</evidence>
<proteinExistence type="inferred from homology"/>
<reference evidence="8 9" key="1">
    <citation type="submission" date="2020-04" db="EMBL/GenBank/DDBJ databases">
        <title>Gordonia sp. nov. TBRC 11910.</title>
        <authorList>
            <person name="Suriyachadkun C."/>
        </authorList>
    </citation>
    <scope>NUCLEOTIDE SEQUENCE [LARGE SCALE GENOMIC DNA]</scope>
    <source>
        <strain evidence="8 9">TBRC 11910</strain>
    </source>
</reference>
<dbReference type="AlphaFoldDB" id="A0A848L1A7"/>
<evidence type="ECO:0000256" key="4">
    <source>
        <dbReference type="ARBA" id="ARBA00022723"/>
    </source>
</evidence>
<comment type="similarity">
    <text evidence="2">Belongs to the complex I 20 kDa subunit family.</text>
</comment>
<dbReference type="Gene3D" id="3.30.70.20">
    <property type="match status" value="1"/>
</dbReference>
<dbReference type="PANTHER" id="PTHR42989:SF1">
    <property type="entry name" value="FORMATE HYDROGENLYASE SUBUNIT 7-RELATED"/>
    <property type="match status" value="1"/>
</dbReference>
<dbReference type="SUPFAM" id="SSF56770">
    <property type="entry name" value="HydA/Nqo6-like"/>
    <property type="match status" value="1"/>
</dbReference>
<keyword evidence="3" id="KW-0004">4Fe-4S</keyword>
<dbReference type="Proteomes" id="UP000550729">
    <property type="component" value="Unassembled WGS sequence"/>
</dbReference>
<dbReference type="InterPro" id="IPR006137">
    <property type="entry name" value="NADH_UbQ_OxRdtase-like_20kDa"/>
</dbReference>
<evidence type="ECO:0000259" key="7">
    <source>
        <dbReference type="PROSITE" id="PS51379"/>
    </source>
</evidence>
<dbReference type="Pfam" id="PF01058">
    <property type="entry name" value="Oxidored_q6"/>
    <property type="match status" value="1"/>
</dbReference>
<evidence type="ECO:0000256" key="2">
    <source>
        <dbReference type="ARBA" id="ARBA00009173"/>
    </source>
</evidence>
<dbReference type="EMBL" id="JABBNB010000036">
    <property type="protein sequence ID" value="NMO04489.1"/>
    <property type="molecule type" value="Genomic_DNA"/>
</dbReference>
<evidence type="ECO:0000256" key="6">
    <source>
        <dbReference type="ARBA" id="ARBA00023014"/>
    </source>
</evidence>
<comment type="cofactor">
    <cofactor evidence="1">
        <name>[4Fe-4S] cluster</name>
        <dbReference type="ChEBI" id="CHEBI:49883"/>
    </cofactor>
</comment>
<dbReference type="InterPro" id="IPR052375">
    <property type="entry name" value="Complex_I_20kDa-like"/>
</dbReference>
<dbReference type="Gene3D" id="3.40.50.12280">
    <property type="match status" value="1"/>
</dbReference>
<evidence type="ECO:0000313" key="9">
    <source>
        <dbReference type="Proteomes" id="UP000550729"/>
    </source>
</evidence>
<dbReference type="Pfam" id="PF13459">
    <property type="entry name" value="Fer4_15"/>
    <property type="match status" value="1"/>
</dbReference>
<organism evidence="8 9">
    <name type="scientific">Gordonia asplenii</name>
    <dbReference type="NCBI Taxonomy" id="2725283"/>
    <lineage>
        <taxon>Bacteria</taxon>
        <taxon>Bacillati</taxon>
        <taxon>Actinomycetota</taxon>
        <taxon>Actinomycetes</taxon>
        <taxon>Mycobacteriales</taxon>
        <taxon>Gordoniaceae</taxon>
        <taxon>Gordonia</taxon>
    </lineage>
</organism>
<keyword evidence="6" id="KW-0411">Iron-sulfur</keyword>
<dbReference type="GO" id="GO:0051539">
    <property type="term" value="F:4 iron, 4 sulfur cluster binding"/>
    <property type="evidence" value="ECO:0007669"/>
    <property type="project" value="UniProtKB-KW"/>
</dbReference>
<gene>
    <name evidence="8" type="ORF">HH308_25040</name>
</gene>
<dbReference type="InterPro" id="IPR017896">
    <property type="entry name" value="4Fe4S_Fe-S-bd"/>
</dbReference>
<evidence type="ECO:0000256" key="3">
    <source>
        <dbReference type="ARBA" id="ARBA00022485"/>
    </source>
</evidence>
<accession>A0A848L1A7</accession>
<keyword evidence="5" id="KW-0408">Iron</keyword>
<evidence type="ECO:0000256" key="5">
    <source>
        <dbReference type="ARBA" id="ARBA00023004"/>
    </source>
</evidence>
<feature type="domain" description="4Fe-4S ferredoxin-type" evidence="7">
    <location>
        <begin position="62"/>
        <end position="90"/>
    </location>
</feature>
<evidence type="ECO:0000313" key="8">
    <source>
        <dbReference type="EMBL" id="NMO04489.1"/>
    </source>
</evidence>
<comment type="caution">
    <text evidence="8">The sequence shown here is derived from an EMBL/GenBank/DDBJ whole genome shotgun (WGS) entry which is preliminary data.</text>
</comment>
<dbReference type="SUPFAM" id="SSF54862">
    <property type="entry name" value="4Fe-4S ferredoxins"/>
    <property type="match status" value="1"/>
</dbReference>
<protein>
    <submittedName>
        <fullName evidence="8">NADH:ubiquinone oxidoreductase</fullName>
    </submittedName>
</protein>